<evidence type="ECO:0000313" key="17">
    <source>
        <dbReference type="EMBL" id="SIS66782.1"/>
    </source>
</evidence>
<dbReference type="InterPro" id="IPR050790">
    <property type="entry name" value="ExbB/TolQ_transport"/>
</dbReference>
<keyword evidence="4 12" id="KW-0813">Transport</keyword>
<keyword evidence="10 14" id="KW-0472">Membrane</keyword>
<feature type="compositionally biased region" description="Low complexity" evidence="13">
    <location>
        <begin position="38"/>
        <end position="64"/>
    </location>
</feature>
<evidence type="ECO:0000259" key="16">
    <source>
        <dbReference type="Pfam" id="PF01618"/>
    </source>
</evidence>
<evidence type="ECO:0000256" key="14">
    <source>
        <dbReference type="SAM" id="Phobius"/>
    </source>
</evidence>
<evidence type="ECO:0000256" key="10">
    <source>
        <dbReference type="ARBA" id="ARBA00023136"/>
    </source>
</evidence>
<dbReference type="EMBL" id="FTOT01000001">
    <property type="protein sequence ID" value="SIS66782.1"/>
    <property type="molecule type" value="Genomic_DNA"/>
</dbReference>
<keyword evidence="9 14" id="KW-1133">Transmembrane helix</keyword>
<evidence type="ECO:0000256" key="4">
    <source>
        <dbReference type="ARBA" id="ARBA00022448"/>
    </source>
</evidence>
<keyword evidence="6" id="KW-0997">Cell inner membrane</keyword>
<sequence>MSRIALIPTCAAALLALSLAVPAQTTPAPGGADSGPEAGQTAPVAPAPVQGGAATEASPPVATPEGGGAAAAPQEPPPAVPGPAPLTTPPEAPVPQATETPPVYVPPAPVPMPDGLAVQPLPSPHDLSPMGMYNQADWVVKGVILSLLAACFLTWTVWLFKMVETFVARGRARRAARILSRAANLAEATRSLVGRRDPGAFMAHAVLEEYKLSDPAIDPAGPDGVKERAASLVGRVEVQALARLRRGMGLLATVGSVAPFVGLFGTVWGIMNAFIGIAETQTTNLAVVAPGIAEALLATAIGLVAAIPAVVIYNHFTRAIASYKQALGDAGAAVQRLLSRDIDFRKIKGV</sequence>
<reference evidence="17 18" key="1">
    <citation type="submission" date="2017-01" db="EMBL/GenBank/DDBJ databases">
        <authorList>
            <person name="Mah S.A."/>
            <person name="Swanson W.J."/>
            <person name="Moy G.W."/>
            <person name="Vacquier V.D."/>
        </authorList>
    </citation>
    <scope>NUCLEOTIDE SEQUENCE [LARGE SCALE GENOMIC DNA]</scope>
    <source>
        <strain evidence="17 18">DSM 26375</strain>
    </source>
</reference>
<evidence type="ECO:0000313" key="18">
    <source>
        <dbReference type="Proteomes" id="UP000186141"/>
    </source>
</evidence>
<comment type="subcellular location">
    <subcellularLocation>
        <location evidence="1">Cell inner membrane</location>
        <topology evidence="1">Multi-pass membrane protein</topology>
    </subcellularLocation>
    <subcellularLocation>
        <location evidence="12">Membrane</location>
        <topology evidence="12">Multi-pass membrane protein</topology>
    </subcellularLocation>
</comment>
<gene>
    <name evidence="17" type="ORF">SAMN05421774_101778</name>
</gene>
<feature type="region of interest" description="Disordered" evidence="13">
    <location>
        <begin position="25"/>
        <end position="108"/>
    </location>
</feature>
<evidence type="ECO:0000256" key="13">
    <source>
        <dbReference type="SAM" id="MobiDB-lite"/>
    </source>
</evidence>
<evidence type="ECO:0000256" key="11">
    <source>
        <dbReference type="ARBA" id="ARBA00024816"/>
    </source>
</evidence>
<evidence type="ECO:0000256" key="6">
    <source>
        <dbReference type="ARBA" id="ARBA00022519"/>
    </source>
</evidence>
<feature type="transmembrane region" description="Helical" evidence="14">
    <location>
        <begin position="138"/>
        <end position="160"/>
    </location>
</feature>
<evidence type="ECO:0000256" key="9">
    <source>
        <dbReference type="ARBA" id="ARBA00022989"/>
    </source>
</evidence>
<comment type="similarity">
    <text evidence="12">Belongs to the exbB/tolQ family.</text>
</comment>
<evidence type="ECO:0000256" key="15">
    <source>
        <dbReference type="SAM" id="SignalP"/>
    </source>
</evidence>
<dbReference type="InterPro" id="IPR002898">
    <property type="entry name" value="MotA_ExbB_proton_chnl"/>
</dbReference>
<dbReference type="InterPro" id="IPR014164">
    <property type="entry name" value="TonB_ExbB_1"/>
</dbReference>
<feature type="transmembrane region" description="Helical" evidence="14">
    <location>
        <begin position="295"/>
        <end position="316"/>
    </location>
</feature>
<feature type="domain" description="MotA/TolQ/ExbB proton channel" evidence="16">
    <location>
        <begin position="235"/>
        <end position="323"/>
    </location>
</feature>
<dbReference type="GO" id="GO:0022857">
    <property type="term" value="F:transmembrane transporter activity"/>
    <property type="evidence" value="ECO:0007669"/>
    <property type="project" value="InterPro"/>
</dbReference>
<dbReference type="NCBIfam" id="TIGR02797">
    <property type="entry name" value="exbB"/>
    <property type="match status" value="1"/>
</dbReference>
<keyword evidence="15" id="KW-0732">Signal</keyword>
<feature type="transmembrane region" description="Helical" evidence="14">
    <location>
        <begin position="250"/>
        <end position="275"/>
    </location>
</feature>
<dbReference type="Pfam" id="PF01618">
    <property type="entry name" value="MotA_ExbB"/>
    <property type="match status" value="1"/>
</dbReference>
<evidence type="ECO:0000256" key="1">
    <source>
        <dbReference type="ARBA" id="ARBA00004429"/>
    </source>
</evidence>
<keyword evidence="5" id="KW-1003">Cell membrane</keyword>
<dbReference type="RefSeq" id="WP_144038861.1">
    <property type="nucleotide sequence ID" value="NZ_BMEH01000001.1"/>
</dbReference>
<dbReference type="Proteomes" id="UP000186141">
    <property type="component" value="Unassembled WGS sequence"/>
</dbReference>
<evidence type="ECO:0000256" key="7">
    <source>
        <dbReference type="ARBA" id="ARBA00022692"/>
    </source>
</evidence>
<dbReference type="STRING" id="1086013.SAMN05421774_101778"/>
<comment type="subunit">
    <text evidence="2">The accessory proteins ExbB and ExbD seem to form a complex with TonB.</text>
</comment>
<comment type="function">
    <text evidence="11">Involved in the TonB-dependent energy-dependent transport of various receptor-bound substrates. Protects ExbD from proteolytic degradation and functionally stabilizes TonB.</text>
</comment>
<keyword evidence="8 12" id="KW-0653">Protein transport</keyword>
<evidence type="ECO:0000256" key="8">
    <source>
        <dbReference type="ARBA" id="ARBA00022927"/>
    </source>
</evidence>
<organism evidence="17 18">
    <name type="scientific">Gemmobacter megaterium</name>
    <dbReference type="NCBI Taxonomy" id="1086013"/>
    <lineage>
        <taxon>Bacteria</taxon>
        <taxon>Pseudomonadati</taxon>
        <taxon>Pseudomonadota</taxon>
        <taxon>Alphaproteobacteria</taxon>
        <taxon>Rhodobacterales</taxon>
        <taxon>Paracoccaceae</taxon>
        <taxon>Gemmobacter</taxon>
    </lineage>
</organism>
<dbReference type="GO" id="GO:0005886">
    <property type="term" value="C:plasma membrane"/>
    <property type="evidence" value="ECO:0007669"/>
    <property type="project" value="UniProtKB-SubCell"/>
</dbReference>
<dbReference type="PANTHER" id="PTHR30625:SF16">
    <property type="entry name" value="BIOPOLYMER TRANSPORT PROTEIN EXBB"/>
    <property type="match status" value="1"/>
</dbReference>
<evidence type="ECO:0000256" key="2">
    <source>
        <dbReference type="ARBA" id="ARBA00011471"/>
    </source>
</evidence>
<feature type="compositionally biased region" description="Pro residues" evidence="13">
    <location>
        <begin position="74"/>
        <end position="93"/>
    </location>
</feature>
<evidence type="ECO:0000256" key="12">
    <source>
        <dbReference type="RuleBase" id="RU004057"/>
    </source>
</evidence>
<dbReference type="OrthoDB" id="9805133at2"/>
<evidence type="ECO:0000256" key="3">
    <source>
        <dbReference type="ARBA" id="ARBA00022093"/>
    </source>
</evidence>
<protein>
    <recommendedName>
        <fullName evidence="3">Biopolymer transport protein ExbB</fullName>
    </recommendedName>
</protein>
<feature type="chain" id="PRO_5012817360" description="Biopolymer transport protein ExbB" evidence="15">
    <location>
        <begin position="24"/>
        <end position="350"/>
    </location>
</feature>
<keyword evidence="18" id="KW-1185">Reference proteome</keyword>
<dbReference type="AlphaFoldDB" id="A0A1N7KYR2"/>
<evidence type="ECO:0000256" key="5">
    <source>
        <dbReference type="ARBA" id="ARBA00022475"/>
    </source>
</evidence>
<dbReference type="PANTHER" id="PTHR30625">
    <property type="entry name" value="PROTEIN TOLQ"/>
    <property type="match status" value="1"/>
</dbReference>
<dbReference type="GO" id="GO:0017038">
    <property type="term" value="P:protein import"/>
    <property type="evidence" value="ECO:0007669"/>
    <property type="project" value="TreeGrafter"/>
</dbReference>
<accession>A0A1N7KYR2</accession>
<keyword evidence="7 14" id="KW-0812">Transmembrane</keyword>
<proteinExistence type="inferred from homology"/>
<name>A0A1N7KYR2_9RHOB</name>
<feature type="signal peptide" evidence="15">
    <location>
        <begin position="1"/>
        <end position="23"/>
    </location>
</feature>